<geneLocation type="chloroplast" evidence="1"/>
<proteinExistence type="predicted"/>
<gene>
    <name evidence="1" type="primary">orf130</name>
</gene>
<dbReference type="GeneID" id="37623602"/>
<keyword evidence="1" id="KW-0934">Plastid</keyword>
<keyword evidence="1" id="KW-0150">Chloroplast</keyword>
<organism evidence="1">
    <name type="scientific">Hydropuntia rangiferina</name>
    <dbReference type="NCBI Taxonomy" id="338881"/>
    <lineage>
        <taxon>Eukaryota</taxon>
        <taxon>Rhodophyta</taxon>
        <taxon>Florideophyceae</taxon>
        <taxon>Rhodymeniophycidae</taxon>
        <taxon>Gracilariales</taxon>
        <taxon>Gracilariaceae</taxon>
        <taxon>Hydropuntia</taxon>
    </lineage>
</organism>
<sequence length="130" mass="16001">MHRLDNTFCIRCGNLTRHPKVYTLHNFNNSIQLMHYIYNLIHDYKIQKNINEIFSIIYKNKKSNKIKQYLNRFKYIYYKTQNYYNIISETYFDDKYITEIALLNLYIIYISSNKNGIYFLIKYIKSPSYI</sequence>
<protein>
    <submittedName>
        <fullName evidence="1">Uncharacterized protein</fullName>
    </submittedName>
</protein>
<evidence type="ECO:0000313" key="1">
    <source>
        <dbReference type="EMBL" id="AXI96821.1"/>
    </source>
</evidence>
<accession>A0A345U8N5</accession>
<dbReference type="AlphaFoldDB" id="A0A345U8N5"/>
<dbReference type="RefSeq" id="YP_009511148.1">
    <property type="nucleotide sequence ID" value="NC_039142.1"/>
</dbReference>
<reference evidence="1" key="1">
    <citation type="submission" date="2018-05" db="EMBL/GenBank/DDBJ databases">
        <title>Organellar genomes of Gracilariaceae.</title>
        <authorList>
            <person name="Iha C."/>
            <person name="Oliveira M.C."/>
        </authorList>
    </citation>
    <scope>NUCLEOTIDE SEQUENCE</scope>
</reference>
<dbReference type="EMBL" id="MH396012">
    <property type="protein sequence ID" value="AXI96821.1"/>
    <property type="molecule type" value="Genomic_DNA"/>
</dbReference>
<name>A0A345U8N5_9FLOR</name>